<evidence type="ECO:0000256" key="6">
    <source>
        <dbReference type="ARBA" id="ARBA00022723"/>
    </source>
</evidence>
<dbReference type="OrthoDB" id="438440at2759"/>
<evidence type="ECO:0000256" key="2">
    <source>
        <dbReference type="ARBA" id="ARBA00004651"/>
    </source>
</evidence>
<dbReference type="PANTHER" id="PTHR45792:SF8">
    <property type="entry name" value="DIACYLGLYCEROL LIPASE-ALPHA"/>
    <property type="match status" value="1"/>
</dbReference>
<gene>
    <name evidence="16" type="ORF">SARC_05009</name>
</gene>
<keyword evidence="11" id="KW-0443">Lipid metabolism</keyword>
<dbReference type="GO" id="GO:0005886">
    <property type="term" value="C:plasma membrane"/>
    <property type="evidence" value="ECO:0007669"/>
    <property type="project" value="UniProtKB-SubCell"/>
</dbReference>
<proteinExistence type="predicted"/>
<accession>A0A0L0G3D8</accession>
<comment type="catalytic activity">
    <reaction evidence="13">
        <text>a 1,2-diacyl-sn-glycerol + H2O = a 2-acylglycerol + a fatty acid + H(+)</text>
        <dbReference type="Rhea" id="RHEA:33275"/>
        <dbReference type="ChEBI" id="CHEBI:15377"/>
        <dbReference type="ChEBI" id="CHEBI:15378"/>
        <dbReference type="ChEBI" id="CHEBI:17389"/>
        <dbReference type="ChEBI" id="CHEBI:17815"/>
        <dbReference type="ChEBI" id="CHEBI:28868"/>
        <dbReference type="EC" id="3.1.1.116"/>
    </reaction>
    <physiologicalReaction direction="left-to-right" evidence="13">
        <dbReference type="Rhea" id="RHEA:33276"/>
    </physiologicalReaction>
</comment>
<evidence type="ECO:0000256" key="4">
    <source>
        <dbReference type="ARBA" id="ARBA00022553"/>
    </source>
</evidence>
<keyword evidence="12" id="KW-0472">Membrane</keyword>
<dbReference type="RefSeq" id="XP_014156610.1">
    <property type="nucleotide sequence ID" value="XM_014301135.1"/>
</dbReference>
<dbReference type="eggNOG" id="KOG2088">
    <property type="taxonomic scope" value="Eukaryota"/>
</dbReference>
<keyword evidence="7" id="KW-0378">Hydrolase</keyword>
<evidence type="ECO:0000256" key="12">
    <source>
        <dbReference type="ARBA" id="ARBA00023136"/>
    </source>
</evidence>
<reference evidence="16 17" key="1">
    <citation type="submission" date="2011-02" db="EMBL/GenBank/DDBJ databases">
        <title>The Genome Sequence of Sphaeroforma arctica JP610.</title>
        <authorList>
            <consortium name="The Broad Institute Genome Sequencing Platform"/>
            <person name="Russ C."/>
            <person name="Cuomo C."/>
            <person name="Young S.K."/>
            <person name="Zeng Q."/>
            <person name="Gargeya S."/>
            <person name="Alvarado L."/>
            <person name="Berlin A."/>
            <person name="Chapman S.B."/>
            <person name="Chen Z."/>
            <person name="Freedman E."/>
            <person name="Gellesch M."/>
            <person name="Goldberg J."/>
            <person name="Griggs A."/>
            <person name="Gujja S."/>
            <person name="Heilman E."/>
            <person name="Heiman D."/>
            <person name="Howarth C."/>
            <person name="Mehta T."/>
            <person name="Neiman D."/>
            <person name="Pearson M."/>
            <person name="Roberts A."/>
            <person name="Saif S."/>
            <person name="Shea T."/>
            <person name="Shenoy N."/>
            <person name="Sisk P."/>
            <person name="Stolte C."/>
            <person name="Sykes S."/>
            <person name="White J."/>
            <person name="Yandava C."/>
            <person name="Burger G."/>
            <person name="Gray M.W."/>
            <person name="Holland P.W.H."/>
            <person name="King N."/>
            <person name="Lang F.B.F."/>
            <person name="Roger A.J."/>
            <person name="Ruiz-Trillo I."/>
            <person name="Haas B."/>
            <person name="Nusbaum C."/>
            <person name="Birren B."/>
        </authorList>
    </citation>
    <scope>NUCLEOTIDE SEQUENCE [LARGE SCALE GENOMIC DNA]</scope>
    <source>
        <strain evidence="16 17">JP610</strain>
    </source>
</reference>
<dbReference type="InterPro" id="IPR052214">
    <property type="entry name" value="DAG_Lipase-Related"/>
</dbReference>
<dbReference type="SUPFAM" id="SSF53474">
    <property type="entry name" value="alpha/beta-Hydrolases"/>
    <property type="match status" value="1"/>
</dbReference>
<evidence type="ECO:0000256" key="8">
    <source>
        <dbReference type="ARBA" id="ARBA00022837"/>
    </source>
</evidence>
<keyword evidence="10" id="KW-1133">Transmembrane helix</keyword>
<dbReference type="InterPro" id="IPR002921">
    <property type="entry name" value="Fungal_lipase-type"/>
</dbReference>
<dbReference type="GO" id="GO:0016298">
    <property type="term" value="F:lipase activity"/>
    <property type="evidence" value="ECO:0007669"/>
    <property type="project" value="TreeGrafter"/>
</dbReference>
<dbReference type="GeneID" id="25905513"/>
<dbReference type="Gene3D" id="3.40.50.1820">
    <property type="entry name" value="alpha/beta hydrolase"/>
    <property type="match status" value="1"/>
</dbReference>
<keyword evidence="6" id="KW-0479">Metal-binding</keyword>
<comment type="cofactor">
    <cofactor evidence="1">
        <name>Ca(2+)</name>
        <dbReference type="ChEBI" id="CHEBI:29108"/>
    </cofactor>
</comment>
<dbReference type="GO" id="GO:0046872">
    <property type="term" value="F:metal ion binding"/>
    <property type="evidence" value="ECO:0007669"/>
    <property type="project" value="UniProtKB-KW"/>
</dbReference>
<feature type="domain" description="Fungal lipase-type" evidence="15">
    <location>
        <begin position="18"/>
        <end position="165"/>
    </location>
</feature>
<evidence type="ECO:0000256" key="11">
    <source>
        <dbReference type="ARBA" id="ARBA00023098"/>
    </source>
</evidence>
<evidence type="ECO:0000256" key="9">
    <source>
        <dbReference type="ARBA" id="ARBA00022963"/>
    </source>
</evidence>
<dbReference type="AlphaFoldDB" id="A0A0L0G3D8"/>
<dbReference type="CDD" id="cd00519">
    <property type="entry name" value="Lipase_3"/>
    <property type="match status" value="1"/>
</dbReference>
<dbReference type="EMBL" id="KQ241900">
    <property type="protein sequence ID" value="KNC82708.1"/>
    <property type="molecule type" value="Genomic_DNA"/>
</dbReference>
<keyword evidence="8" id="KW-0106">Calcium</keyword>
<dbReference type="EC" id="3.1.1.116" evidence="14"/>
<sequence length="354" mass="40192">MHRPAFYIAIDRRLKAIIVAIRGTVSTGDMFTDASAKPSVFKNGHMHTGMKLGAEWVIVQSLKVIAAAILTHPTYEILITGHSLGAGCTAAATILLREDFDTIYDQYAPDDIKHDEGVKEKVRQKMTNVHGYAFATPCITTKRLAKLSTDYCYTFVYKKDIIPRTGLPQVEYLLTEMQEDKTVPNPNDFYARFSSEERMIPTGRIFQIWKPGNGVNKDLDLSRHGAMLVGEVEPMWFSRLLFSKNIVWHHILDNYISGLMEHNIHYVESDLCSKDDRDTWTTFMPYLQPSLSWKKANKKAVLKGRRASLKLDLNVEGPIQSPETTNSPARKFRFKKLTPLASAKASKEKTIDEY</sequence>
<evidence type="ECO:0000313" key="16">
    <source>
        <dbReference type="EMBL" id="KNC82708.1"/>
    </source>
</evidence>
<keyword evidence="3" id="KW-1003">Cell membrane</keyword>
<evidence type="ECO:0000256" key="1">
    <source>
        <dbReference type="ARBA" id="ARBA00001913"/>
    </source>
</evidence>
<evidence type="ECO:0000256" key="14">
    <source>
        <dbReference type="ARBA" id="ARBA00026104"/>
    </source>
</evidence>
<keyword evidence="17" id="KW-1185">Reference proteome</keyword>
<keyword evidence="5" id="KW-0812">Transmembrane</keyword>
<organism evidence="16 17">
    <name type="scientific">Sphaeroforma arctica JP610</name>
    <dbReference type="NCBI Taxonomy" id="667725"/>
    <lineage>
        <taxon>Eukaryota</taxon>
        <taxon>Ichthyosporea</taxon>
        <taxon>Ichthyophonida</taxon>
        <taxon>Sphaeroforma</taxon>
    </lineage>
</organism>
<dbReference type="Proteomes" id="UP000054560">
    <property type="component" value="Unassembled WGS sequence"/>
</dbReference>
<dbReference type="Pfam" id="PF01764">
    <property type="entry name" value="Lipase_3"/>
    <property type="match status" value="1"/>
</dbReference>
<keyword evidence="9" id="KW-0442">Lipid degradation</keyword>
<dbReference type="InterPro" id="IPR029058">
    <property type="entry name" value="AB_hydrolase_fold"/>
</dbReference>
<name>A0A0L0G3D8_9EUKA</name>
<evidence type="ECO:0000256" key="5">
    <source>
        <dbReference type="ARBA" id="ARBA00022692"/>
    </source>
</evidence>
<evidence type="ECO:0000313" key="17">
    <source>
        <dbReference type="Proteomes" id="UP000054560"/>
    </source>
</evidence>
<comment type="subcellular location">
    <subcellularLocation>
        <location evidence="2">Cell membrane</location>
        <topology evidence="2">Multi-pass membrane protein</topology>
    </subcellularLocation>
</comment>
<dbReference type="PANTHER" id="PTHR45792">
    <property type="entry name" value="DIACYLGLYCEROL LIPASE HOMOLOG-RELATED"/>
    <property type="match status" value="1"/>
</dbReference>
<evidence type="ECO:0000259" key="15">
    <source>
        <dbReference type="Pfam" id="PF01764"/>
    </source>
</evidence>
<evidence type="ECO:0000256" key="10">
    <source>
        <dbReference type="ARBA" id="ARBA00022989"/>
    </source>
</evidence>
<evidence type="ECO:0000256" key="3">
    <source>
        <dbReference type="ARBA" id="ARBA00022475"/>
    </source>
</evidence>
<protein>
    <recommendedName>
        <fullName evidence="14">sn-1-specific diacylglycerol lipase</fullName>
        <ecNumber evidence="14">3.1.1.116</ecNumber>
    </recommendedName>
</protein>
<evidence type="ECO:0000256" key="7">
    <source>
        <dbReference type="ARBA" id="ARBA00022801"/>
    </source>
</evidence>
<evidence type="ECO:0000256" key="13">
    <source>
        <dbReference type="ARBA" id="ARBA00024531"/>
    </source>
</evidence>
<keyword evidence="4" id="KW-0597">Phosphoprotein</keyword>
<dbReference type="GO" id="GO:0016042">
    <property type="term" value="P:lipid catabolic process"/>
    <property type="evidence" value="ECO:0007669"/>
    <property type="project" value="UniProtKB-KW"/>
</dbReference>